<dbReference type="Proteomes" id="UP000199558">
    <property type="component" value="Unassembled WGS sequence"/>
</dbReference>
<reference evidence="3" key="1">
    <citation type="submission" date="2016-06" db="EMBL/GenBank/DDBJ databases">
        <authorList>
            <person name="Varghese N."/>
            <person name="Submissions Spin"/>
        </authorList>
    </citation>
    <scope>NUCLEOTIDE SEQUENCE [LARGE SCALE GENOMIC DNA]</scope>
    <source>
        <strain evidence="3">DSM 45794</strain>
    </source>
</reference>
<dbReference type="STRING" id="946078.GA0070622_4025"/>
<keyword evidence="3" id="KW-1185">Reference proteome</keyword>
<name>A0A1A9BDC7_9ACTN</name>
<evidence type="ECO:0000313" key="2">
    <source>
        <dbReference type="EMBL" id="SBT66974.1"/>
    </source>
</evidence>
<accession>A0A1A9BDC7</accession>
<proteinExistence type="predicted"/>
<organism evidence="2 3">
    <name type="scientific">Micromonospora sediminicola</name>
    <dbReference type="NCBI Taxonomy" id="946078"/>
    <lineage>
        <taxon>Bacteria</taxon>
        <taxon>Bacillati</taxon>
        <taxon>Actinomycetota</taxon>
        <taxon>Actinomycetes</taxon>
        <taxon>Micromonosporales</taxon>
        <taxon>Micromonosporaceae</taxon>
        <taxon>Micromonospora</taxon>
    </lineage>
</organism>
<keyword evidence="1" id="KW-0812">Transmembrane</keyword>
<protein>
    <submittedName>
        <fullName evidence="2">Uncharacterized protein</fullName>
    </submittedName>
</protein>
<dbReference type="AlphaFoldDB" id="A0A1A9BDC7"/>
<gene>
    <name evidence="2" type="ORF">GA0070622_4025</name>
</gene>
<keyword evidence="1" id="KW-0472">Membrane</keyword>
<keyword evidence="1" id="KW-1133">Transmembrane helix</keyword>
<feature type="transmembrane region" description="Helical" evidence="1">
    <location>
        <begin position="15"/>
        <end position="37"/>
    </location>
</feature>
<dbReference type="EMBL" id="FLRH01000003">
    <property type="protein sequence ID" value="SBT66974.1"/>
    <property type="molecule type" value="Genomic_DNA"/>
</dbReference>
<evidence type="ECO:0000313" key="3">
    <source>
        <dbReference type="Proteomes" id="UP000199558"/>
    </source>
</evidence>
<sequence length="175" mass="18882">MAGGGYPARVTRRSWLLAASTVLGVVLLTGGAGALWLTRTDHAEERDCVARVAAEESTVRTDRRWTDRDVPGVGAYPEIHWQVDYPSFACSRAPGPTDLRYQGVVRLAPADARALATTYAWTPVTGAAPEVWPGLTGHVPDGVRWRRSADHDAAGAAEAWFAPERSLLLFTAVDT</sequence>
<evidence type="ECO:0000256" key="1">
    <source>
        <dbReference type="SAM" id="Phobius"/>
    </source>
</evidence>